<dbReference type="InterPro" id="IPR009057">
    <property type="entry name" value="Homeodomain-like_sf"/>
</dbReference>
<dbReference type="Pfam" id="PF02805">
    <property type="entry name" value="Ada_Zn_binding"/>
    <property type="match status" value="1"/>
</dbReference>
<dbReference type="GO" id="GO:0008168">
    <property type="term" value="F:methyltransferase activity"/>
    <property type="evidence" value="ECO:0007669"/>
    <property type="project" value="UniProtKB-KW"/>
</dbReference>
<dbReference type="GO" id="GO:0003700">
    <property type="term" value="F:DNA-binding transcription factor activity"/>
    <property type="evidence" value="ECO:0007669"/>
    <property type="project" value="InterPro"/>
</dbReference>
<dbReference type="SUPFAM" id="SSF46689">
    <property type="entry name" value="Homeodomain-like"/>
    <property type="match status" value="1"/>
</dbReference>
<dbReference type="GO" id="GO:0006281">
    <property type="term" value="P:DNA repair"/>
    <property type="evidence" value="ECO:0007669"/>
    <property type="project" value="InterPro"/>
</dbReference>
<dbReference type="GO" id="GO:0043565">
    <property type="term" value="F:sequence-specific DNA binding"/>
    <property type="evidence" value="ECO:0007669"/>
    <property type="project" value="InterPro"/>
</dbReference>
<dbReference type="Gene3D" id="1.10.10.60">
    <property type="entry name" value="Homeodomain-like"/>
    <property type="match status" value="1"/>
</dbReference>
<name>A0A3A2ZY49_9EURO</name>
<dbReference type="InterPro" id="IPR035451">
    <property type="entry name" value="Ada-like_dom_sf"/>
</dbReference>
<dbReference type="GO" id="GO:0032259">
    <property type="term" value="P:methylation"/>
    <property type="evidence" value="ECO:0007669"/>
    <property type="project" value="UniProtKB-KW"/>
</dbReference>
<dbReference type="PROSITE" id="PS01124">
    <property type="entry name" value="HTH_ARAC_FAMILY_2"/>
    <property type="match status" value="1"/>
</dbReference>
<keyword evidence="8" id="KW-1185">Reference proteome</keyword>
<dbReference type="Pfam" id="PF00165">
    <property type="entry name" value="HTH_AraC"/>
    <property type="match status" value="1"/>
</dbReference>
<dbReference type="EMBL" id="MVGC01000001">
    <property type="protein sequence ID" value="RJE27660.1"/>
    <property type="molecule type" value="Genomic_DNA"/>
</dbReference>
<comment type="caution">
    <text evidence="7">The sequence shown here is derived from an EMBL/GenBank/DDBJ whole genome shotgun (WGS) entry which is preliminary data.</text>
</comment>
<proteinExistence type="predicted"/>
<dbReference type="STRING" id="2070753.A0A3A2ZY49"/>
<reference evidence="8" key="1">
    <citation type="submission" date="2017-02" db="EMBL/GenBank/DDBJ databases">
        <authorList>
            <person name="Tafer H."/>
            <person name="Lopandic K."/>
        </authorList>
    </citation>
    <scope>NUCLEOTIDE SEQUENCE [LARGE SCALE GENOMIC DNA]</scope>
    <source>
        <strain evidence="8">CBS 366.77</strain>
    </source>
</reference>
<dbReference type="InterPro" id="IPR004026">
    <property type="entry name" value="Ada_DNA_repair_Zn-bd"/>
</dbReference>
<dbReference type="GO" id="GO:0008270">
    <property type="term" value="F:zinc ion binding"/>
    <property type="evidence" value="ECO:0007669"/>
    <property type="project" value="InterPro"/>
</dbReference>
<protein>
    <recommendedName>
        <fullName evidence="6">HTH araC/xylS-type domain-containing protein</fullName>
    </recommendedName>
</protein>
<accession>A0A3A2ZY49</accession>
<dbReference type="Gene3D" id="3.40.10.10">
    <property type="entry name" value="DNA Methylphosphotriester Repair Domain"/>
    <property type="match status" value="1"/>
</dbReference>
<keyword evidence="2" id="KW-0808">Transferase</keyword>
<evidence type="ECO:0000313" key="7">
    <source>
        <dbReference type="EMBL" id="RJE27660.1"/>
    </source>
</evidence>
<evidence type="ECO:0000256" key="3">
    <source>
        <dbReference type="ARBA" id="ARBA00023015"/>
    </source>
</evidence>
<evidence type="ECO:0000313" key="8">
    <source>
        <dbReference type="Proteomes" id="UP000266188"/>
    </source>
</evidence>
<dbReference type="OrthoDB" id="2447880at2759"/>
<keyword evidence="4" id="KW-0010">Activator</keyword>
<keyword evidence="3" id="KW-0805">Transcription regulation</keyword>
<keyword evidence="5" id="KW-0804">Transcription</keyword>
<dbReference type="SUPFAM" id="SSF57884">
    <property type="entry name" value="Ada DNA repair protein, N-terminal domain (N-Ada 10)"/>
    <property type="match status" value="1"/>
</dbReference>
<keyword evidence="2" id="KW-0489">Methyltransferase</keyword>
<organism evidence="7 8">
    <name type="scientific">Aspergillus sclerotialis</name>
    <dbReference type="NCBI Taxonomy" id="2070753"/>
    <lineage>
        <taxon>Eukaryota</taxon>
        <taxon>Fungi</taxon>
        <taxon>Dikarya</taxon>
        <taxon>Ascomycota</taxon>
        <taxon>Pezizomycotina</taxon>
        <taxon>Eurotiomycetes</taxon>
        <taxon>Eurotiomycetidae</taxon>
        <taxon>Eurotiales</taxon>
        <taxon>Aspergillaceae</taxon>
        <taxon>Aspergillus</taxon>
        <taxon>Aspergillus subgen. Polypaecilum</taxon>
    </lineage>
</organism>
<evidence type="ECO:0000256" key="5">
    <source>
        <dbReference type="ARBA" id="ARBA00023163"/>
    </source>
</evidence>
<evidence type="ECO:0000259" key="6">
    <source>
        <dbReference type="PROSITE" id="PS01124"/>
    </source>
</evidence>
<evidence type="ECO:0000256" key="2">
    <source>
        <dbReference type="ARBA" id="ARBA00022603"/>
    </source>
</evidence>
<evidence type="ECO:0000256" key="1">
    <source>
        <dbReference type="ARBA" id="ARBA00001947"/>
    </source>
</evidence>
<comment type="cofactor">
    <cofactor evidence="1">
        <name>Zn(2+)</name>
        <dbReference type="ChEBI" id="CHEBI:29105"/>
    </cofactor>
</comment>
<dbReference type="InterPro" id="IPR018060">
    <property type="entry name" value="HTH_AraC"/>
</dbReference>
<dbReference type="AlphaFoldDB" id="A0A3A2ZY49"/>
<dbReference type="Proteomes" id="UP000266188">
    <property type="component" value="Unassembled WGS sequence"/>
</dbReference>
<evidence type="ECO:0000256" key="4">
    <source>
        <dbReference type="ARBA" id="ARBA00023159"/>
    </source>
</evidence>
<gene>
    <name evidence="7" type="ORF">PHISCL_00085</name>
</gene>
<feature type="domain" description="HTH araC/xylS-type" evidence="6">
    <location>
        <begin position="96"/>
        <end position="145"/>
    </location>
</feature>
<sequence>MQAQTPRSMSPDRFETAHARWRALTHRTPSSHSAFLYGVKSTKIYCRPTCPARLARRANVVFFDTEDQALRNGYRPCKRCQPDNASFRGEKEEVVTRVLALLRTRRDGLTMKRNLKDLADEVGVTPSYLCRVFKKTMGVTLGAYMVEFERDTSESTTTSSVQSPAVGPGVMEPVTGLLTPATTEGSTPAPMDGPKEELELADQQVENFAESLDLNFDFDNWFLTGGFDQNDFWNQGFLNDGSLNPDVLDDGFHGWPIQGG</sequence>